<dbReference type="EMBL" id="JABMCB010000193">
    <property type="protein sequence ID" value="NUU77983.1"/>
    <property type="molecule type" value="Genomic_DNA"/>
</dbReference>
<accession>A0A7Y6BZT0</accession>
<proteinExistence type="predicted"/>
<gene>
    <name evidence="1" type="ORF">HP552_22475</name>
</gene>
<sequence>MNIDYELGDTVECPVCHRVFEIIRIDDEELDDSDLYFEHITMCNGGEKHGKDKIF</sequence>
<protein>
    <submittedName>
        <fullName evidence="1">Uncharacterized protein</fullName>
    </submittedName>
</protein>
<dbReference type="AlphaFoldDB" id="A0A7Y6BZT0"/>
<keyword evidence="2" id="KW-1185">Reference proteome</keyword>
<evidence type="ECO:0000313" key="2">
    <source>
        <dbReference type="Proteomes" id="UP000526125"/>
    </source>
</evidence>
<name>A0A7Y6BZT0_9BACL</name>
<comment type="caution">
    <text evidence="1">The sequence shown here is derived from an EMBL/GenBank/DDBJ whole genome shotgun (WGS) entry which is preliminary data.</text>
</comment>
<dbReference type="RefSeq" id="WP_175397628.1">
    <property type="nucleotide sequence ID" value="NZ_JABMCB010000193.1"/>
</dbReference>
<reference evidence="1 2" key="1">
    <citation type="submission" date="2020-05" db="EMBL/GenBank/DDBJ databases">
        <title>Genome Sequencing of Type Strains.</title>
        <authorList>
            <person name="Lemaire J.F."/>
            <person name="Inderbitzin P."/>
            <person name="Gregorio O.A."/>
            <person name="Collins S.B."/>
            <person name="Wespe N."/>
            <person name="Knight-Connoni V."/>
        </authorList>
    </citation>
    <scope>NUCLEOTIDE SEQUENCE [LARGE SCALE GENOMIC DNA]</scope>
    <source>
        <strain evidence="1 2">LMG 21957</strain>
    </source>
</reference>
<organism evidence="1 2">
    <name type="scientific">Paenibacillus xylanilyticus</name>
    <dbReference type="NCBI Taxonomy" id="248903"/>
    <lineage>
        <taxon>Bacteria</taxon>
        <taxon>Bacillati</taxon>
        <taxon>Bacillota</taxon>
        <taxon>Bacilli</taxon>
        <taxon>Bacillales</taxon>
        <taxon>Paenibacillaceae</taxon>
        <taxon>Paenibacillus</taxon>
    </lineage>
</organism>
<dbReference type="Proteomes" id="UP000526125">
    <property type="component" value="Unassembled WGS sequence"/>
</dbReference>
<evidence type="ECO:0000313" key="1">
    <source>
        <dbReference type="EMBL" id="NUU77983.1"/>
    </source>
</evidence>